<accession>G4TUF0</accession>
<dbReference type="AlphaFoldDB" id="G4TUF0"/>
<dbReference type="InParanoid" id="G4TUF0"/>
<protein>
    <submittedName>
        <fullName evidence="1">Uncharacterized protein</fullName>
    </submittedName>
</protein>
<comment type="caution">
    <text evidence="1">The sequence shown here is derived from an EMBL/GenBank/DDBJ whole genome shotgun (WGS) entry which is preliminary data.</text>
</comment>
<name>G4TUF0_SERID</name>
<dbReference type="EMBL" id="CAFZ01000376">
    <property type="protein sequence ID" value="CCA74943.1"/>
    <property type="molecule type" value="Genomic_DNA"/>
</dbReference>
<reference evidence="1 2" key="1">
    <citation type="journal article" date="2011" name="PLoS Pathog.">
        <title>Endophytic Life Strategies Decoded by Genome and Transcriptome Analyses of the Mutualistic Root Symbiont Piriformospora indica.</title>
        <authorList>
            <person name="Zuccaro A."/>
            <person name="Lahrmann U."/>
            <person name="Guldener U."/>
            <person name="Langen G."/>
            <person name="Pfiffi S."/>
            <person name="Biedenkopf D."/>
            <person name="Wong P."/>
            <person name="Samans B."/>
            <person name="Grimm C."/>
            <person name="Basiewicz M."/>
            <person name="Murat C."/>
            <person name="Martin F."/>
            <person name="Kogel K.H."/>
        </authorList>
    </citation>
    <scope>NUCLEOTIDE SEQUENCE [LARGE SCALE GENOMIC DNA]</scope>
    <source>
        <strain evidence="1 2">DSM 11827</strain>
    </source>
</reference>
<dbReference type="Proteomes" id="UP000007148">
    <property type="component" value="Unassembled WGS sequence"/>
</dbReference>
<gene>
    <name evidence="1" type="ORF">PIIN_08923</name>
</gene>
<organism evidence="1 2">
    <name type="scientific">Serendipita indica (strain DSM 11827)</name>
    <name type="common">Root endophyte fungus</name>
    <name type="synonym">Piriformospora indica</name>
    <dbReference type="NCBI Taxonomy" id="1109443"/>
    <lineage>
        <taxon>Eukaryota</taxon>
        <taxon>Fungi</taxon>
        <taxon>Dikarya</taxon>
        <taxon>Basidiomycota</taxon>
        <taxon>Agaricomycotina</taxon>
        <taxon>Agaricomycetes</taxon>
        <taxon>Sebacinales</taxon>
        <taxon>Serendipitaceae</taxon>
        <taxon>Serendipita</taxon>
    </lineage>
</organism>
<sequence>MSSNVCASPERSTLRRSINSHLPVFDWTSAFLKSIEDEPIKEHKQPFSEEEGSPLLDQNHQPSLLVLEHLISNPRWVDVWSVPLYDVHRGDSDYAQMDLNASHLRHQPATRWRTENHLFLIWHIVDPRGFQRSPARYHGRHLERELSEDEQRFEELSPTLLDEETLSPLRITHEVSPDGALY</sequence>
<proteinExistence type="predicted"/>
<keyword evidence="2" id="KW-1185">Reference proteome</keyword>
<dbReference type="HOGENOM" id="CLU_1482569_0_0_1"/>
<evidence type="ECO:0000313" key="1">
    <source>
        <dbReference type="EMBL" id="CCA74943.1"/>
    </source>
</evidence>
<evidence type="ECO:0000313" key="2">
    <source>
        <dbReference type="Proteomes" id="UP000007148"/>
    </source>
</evidence>